<dbReference type="PROSITE" id="PS51318">
    <property type="entry name" value="TAT"/>
    <property type="match status" value="1"/>
</dbReference>
<evidence type="ECO:0000256" key="4">
    <source>
        <dbReference type="ARBA" id="ARBA00022801"/>
    </source>
</evidence>
<evidence type="ECO:0000256" key="9">
    <source>
        <dbReference type="PIRSR" id="PIRSR617736-1"/>
    </source>
</evidence>
<sequence length="482" mass="52915">MRRRSFLKAAAATGLAASAGAFLTTRRAAVAQPSEVLAAFPDKFVWGASTSSYQIEGAVTAGGRGPSVWDTFSHSFGKVANGDTGDVACDHYNRYAEDVDLMAKAGMNAYRFSVAWPRVQPTGTGPANAEGLDFYDRLTDALLAKGIAPWPCLYHWDLPQALQDRGGWTNRDIAGWFTDYAQLVAARIGDRAKHWTMLNEPSVHAIFGHGLGGHAPGMTGKGNYFKAIHHQNLAQGMALKALRAAGGAKGWQLGTVLSLQPVWPVGGLDANYAASLMWDAVWNRACLDPLLRGEYPELLRDGFAPLVKAGDLEAIRQPIDFLGINYYSRMHQQPDPAGLFGTGYGSPPEGTPTTGMGWPVEPDGIAEILIELKQEYGNPPVYVMENGAAYPEQMGPKGFVQDNDRISYLRRHMLAGHQALEEGVDLRGWFVWSLLDNFEWAEGYQRRFGLIEVDRQTLERRPKASYHWYADVIRKKGVPTSV</sequence>
<feature type="binding site" evidence="10">
    <location>
        <position position="54"/>
    </location>
    <ligand>
        <name>substrate</name>
    </ligand>
</feature>
<feature type="binding site" evidence="10">
    <location>
        <begin position="439"/>
        <end position="440"/>
    </location>
    <ligand>
        <name>substrate</name>
    </ligand>
</feature>
<dbReference type="Pfam" id="PF00232">
    <property type="entry name" value="Glyco_hydro_1"/>
    <property type="match status" value="1"/>
</dbReference>
<evidence type="ECO:0000256" key="6">
    <source>
        <dbReference type="ARBA" id="ARBA00023277"/>
    </source>
</evidence>
<evidence type="ECO:0000256" key="2">
    <source>
        <dbReference type="ARBA" id="ARBA00010838"/>
    </source>
</evidence>
<dbReference type="Proteomes" id="UP000027186">
    <property type="component" value="Plasmid AbAZ39_p1"/>
</dbReference>
<dbReference type="GO" id="GO:0008422">
    <property type="term" value="F:beta-glucosidase activity"/>
    <property type="evidence" value="ECO:0007669"/>
    <property type="project" value="UniProtKB-EC"/>
</dbReference>
<comment type="similarity">
    <text evidence="2 12">Belongs to the glycosyl hydrolase 1 family.</text>
</comment>
<feature type="binding site" evidence="10">
    <location>
        <position position="199"/>
    </location>
    <ligand>
        <name>substrate</name>
    </ligand>
</feature>
<dbReference type="GO" id="GO:0005829">
    <property type="term" value="C:cytosol"/>
    <property type="evidence" value="ECO:0007669"/>
    <property type="project" value="TreeGrafter"/>
</dbReference>
<accession>A0A060DJG7</accession>
<evidence type="ECO:0000256" key="13">
    <source>
        <dbReference type="SAM" id="SignalP"/>
    </source>
</evidence>
<feature type="binding site" evidence="10">
    <location>
        <position position="155"/>
    </location>
    <ligand>
        <name>substrate</name>
    </ligand>
</feature>
<keyword evidence="6" id="KW-0119">Carbohydrate metabolism</keyword>
<dbReference type="PANTHER" id="PTHR10353">
    <property type="entry name" value="GLYCOSYL HYDROLASE"/>
    <property type="match status" value="1"/>
</dbReference>
<dbReference type="AlphaFoldDB" id="A0A060DJG7"/>
<dbReference type="KEGG" id="abq:ABAZ39_20100"/>
<evidence type="ECO:0000313" key="15">
    <source>
        <dbReference type="Proteomes" id="UP000027186"/>
    </source>
</evidence>
<comment type="catalytic activity">
    <reaction evidence="1 12">
        <text>Hydrolysis of terminal, non-reducing beta-D-glucosyl residues with release of beta-D-glucose.</text>
        <dbReference type="EC" id="3.2.1.21"/>
    </reaction>
</comment>
<dbReference type="SUPFAM" id="SSF51445">
    <property type="entry name" value="(Trans)glycosidases"/>
    <property type="match status" value="1"/>
</dbReference>
<keyword evidence="13" id="KW-0732">Signal</keyword>
<dbReference type="GO" id="GO:0030245">
    <property type="term" value="P:cellulose catabolic process"/>
    <property type="evidence" value="ECO:0007669"/>
    <property type="project" value="UniProtKB-KW"/>
</dbReference>
<evidence type="ECO:0000313" key="14">
    <source>
        <dbReference type="EMBL" id="AIB14226.1"/>
    </source>
</evidence>
<dbReference type="InterPro" id="IPR019546">
    <property type="entry name" value="TAT_signal_bac_arc"/>
</dbReference>
<keyword evidence="14" id="KW-0614">Plasmid</keyword>
<dbReference type="InterPro" id="IPR018120">
    <property type="entry name" value="Glyco_hydro_1_AS"/>
</dbReference>
<dbReference type="NCBIfam" id="TIGR03356">
    <property type="entry name" value="BGL"/>
    <property type="match status" value="1"/>
</dbReference>
<evidence type="ECO:0000256" key="3">
    <source>
        <dbReference type="ARBA" id="ARBA00012744"/>
    </source>
</evidence>
<keyword evidence="4 12" id="KW-0378">Hydrolase</keyword>
<evidence type="ECO:0000256" key="1">
    <source>
        <dbReference type="ARBA" id="ARBA00000448"/>
    </source>
</evidence>
<dbReference type="PROSITE" id="PS00653">
    <property type="entry name" value="GLYCOSYL_HYDROL_F1_2"/>
    <property type="match status" value="1"/>
</dbReference>
<dbReference type="InterPro" id="IPR006311">
    <property type="entry name" value="TAT_signal"/>
</dbReference>
<dbReference type="EC" id="3.2.1.21" evidence="3 12"/>
<keyword evidence="5" id="KW-0136">Cellulose degradation</keyword>
<protein>
    <recommendedName>
        <fullName evidence="3 12">Beta-glucosidase</fullName>
        <ecNumber evidence="3 12">3.2.1.21</ecNumber>
    </recommendedName>
</protein>
<feature type="active site" description="Proton donor" evidence="9">
    <location>
        <position position="200"/>
    </location>
</feature>
<dbReference type="InterPro" id="IPR001360">
    <property type="entry name" value="Glyco_hydro_1"/>
</dbReference>
<reference evidence="14 15" key="1">
    <citation type="journal article" date="2014" name="Genome Announc.">
        <title>Complete Genome Sequence of the Model Rhizosphere Strain Azospirillum brasilense Az39, Successfully Applied in Agriculture.</title>
        <authorList>
            <person name="Rivera D."/>
            <person name="Revale S."/>
            <person name="Molina R."/>
            <person name="Gualpa J."/>
            <person name="Puente M."/>
            <person name="Maroniche G."/>
            <person name="Paris G."/>
            <person name="Baker D."/>
            <person name="Clavijo B."/>
            <person name="McLay K."/>
            <person name="Spaepen S."/>
            <person name="Perticari A."/>
            <person name="Vazquez M."/>
            <person name="Wisniewski-Dye F."/>
            <person name="Watkins C."/>
            <person name="Martinez-Abarca F."/>
            <person name="Vanderleyden J."/>
            <person name="Cassan F."/>
        </authorList>
    </citation>
    <scope>NUCLEOTIDE SEQUENCE [LARGE SCALE GENOMIC DNA]</scope>
    <source>
        <strain evidence="14 15">Az39</strain>
        <plasmid evidence="14">AbAZ39_p1</plasmid>
    </source>
</reference>
<feature type="chain" id="PRO_5001582690" description="Beta-glucosidase" evidence="13">
    <location>
        <begin position="22"/>
        <end position="482"/>
    </location>
</feature>
<evidence type="ECO:0000256" key="7">
    <source>
        <dbReference type="ARBA" id="ARBA00023295"/>
    </source>
</evidence>
<dbReference type="Gene3D" id="3.20.20.80">
    <property type="entry name" value="Glycosidases"/>
    <property type="match status" value="1"/>
</dbReference>
<dbReference type="RefSeq" id="WP_040134472.1">
    <property type="nucleotide sequence ID" value="NZ_CP007794.1"/>
</dbReference>
<dbReference type="PROSITE" id="PS00572">
    <property type="entry name" value="GLYCOSYL_HYDROL_F1_1"/>
    <property type="match status" value="1"/>
</dbReference>
<name>A0A060DJG7_9PROT</name>
<dbReference type="InterPro" id="IPR017736">
    <property type="entry name" value="Glyco_hydro_1_beta-glucosidase"/>
</dbReference>
<feature type="signal peptide" evidence="13">
    <location>
        <begin position="1"/>
        <end position="21"/>
    </location>
</feature>
<evidence type="ECO:0000256" key="5">
    <source>
        <dbReference type="ARBA" id="ARBA00023001"/>
    </source>
</evidence>
<feature type="binding site" evidence="10">
    <location>
        <position position="432"/>
    </location>
    <ligand>
        <name>substrate</name>
    </ligand>
</feature>
<evidence type="ECO:0000256" key="10">
    <source>
        <dbReference type="PIRSR" id="PIRSR617736-2"/>
    </source>
</evidence>
<dbReference type="PRINTS" id="PR00131">
    <property type="entry name" value="GLHYDRLASE1"/>
</dbReference>
<proteinExistence type="inferred from homology"/>
<evidence type="ECO:0000256" key="12">
    <source>
        <dbReference type="RuleBase" id="RU361175"/>
    </source>
</evidence>
<gene>
    <name evidence="14" type="ORF">ABAZ39_20100</name>
</gene>
<keyword evidence="8" id="KW-0624">Polysaccharide degradation</keyword>
<evidence type="ECO:0000256" key="11">
    <source>
        <dbReference type="PROSITE-ProRule" id="PRU10055"/>
    </source>
</evidence>
<dbReference type="InterPro" id="IPR033132">
    <property type="entry name" value="GH_1_N_CS"/>
</dbReference>
<dbReference type="NCBIfam" id="TIGR01409">
    <property type="entry name" value="TAT_signal_seq"/>
    <property type="match status" value="1"/>
</dbReference>
<feature type="binding site" evidence="10">
    <location>
        <position position="327"/>
    </location>
    <ligand>
        <name>substrate</name>
    </ligand>
</feature>
<organism evidence="14 15">
    <name type="scientific">Azospirillum argentinense</name>
    <dbReference type="NCBI Taxonomy" id="2970906"/>
    <lineage>
        <taxon>Bacteria</taxon>
        <taxon>Pseudomonadati</taxon>
        <taxon>Pseudomonadota</taxon>
        <taxon>Alphaproteobacteria</taxon>
        <taxon>Rhodospirillales</taxon>
        <taxon>Azospirillaceae</taxon>
        <taxon>Azospirillum</taxon>
    </lineage>
</organism>
<feature type="active site" description="Nucleophile" evidence="9 11">
    <location>
        <position position="385"/>
    </location>
</feature>
<keyword evidence="7 12" id="KW-0326">Glycosidase</keyword>
<evidence type="ECO:0000256" key="8">
    <source>
        <dbReference type="ARBA" id="ARBA00023326"/>
    </source>
</evidence>
<dbReference type="InterPro" id="IPR017853">
    <property type="entry name" value="GH"/>
</dbReference>
<geneLocation type="plasmid" evidence="14 15">
    <name>AbAZ39_p1</name>
</geneLocation>
<dbReference type="FunFam" id="3.20.20.80:FF:000004">
    <property type="entry name" value="Beta-glucosidase 6-phospho-beta-glucosidase"/>
    <property type="match status" value="1"/>
</dbReference>
<dbReference type="PANTHER" id="PTHR10353:SF36">
    <property type="entry name" value="LP05116P"/>
    <property type="match status" value="1"/>
</dbReference>
<dbReference type="EMBL" id="CP007794">
    <property type="protein sequence ID" value="AIB14226.1"/>
    <property type="molecule type" value="Genomic_DNA"/>
</dbReference>